<keyword evidence="1" id="KW-0472">Membrane</keyword>
<name>A0A9X3I1U3_9FLAO</name>
<accession>A0A9X3I1U3</accession>
<dbReference type="EMBL" id="JAPJDA010000027">
    <property type="protein sequence ID" value="MCX2839435.1"/>
    <property type="molecule type" value="Genomic_DNA"/>
</dbReference>
<gene>
    <name evidence="2" type="ORF">OQ279_14885</name>
</gene>
<keyword evidence="3" id="KW-1185">Reference proteome</keyword>
<organism evidence="2 3">
    <name type="scientific">Salinimicrobium profundisediminis</name>
    <dbReference type="NCBI Taxonomy" id="2994553"/>
    <lineage>
        <taxon>Bacteria</taxon>
        <taxon>Pseudomonadati</taxon>
        <taxon>Bacteroidota</taxon>
        <taxon>Flavobacteriia</taxon>
        <taxon>Flavobacteriales</taxon>
        <taxon>Flavobacteriaceae</taxon>
        <taxon>Salinimicrobium</taxon>
    </lineage>
</organism>
<keyword evidence="1" id="KW-0812">Transmembrane</keyword>
<sequence length="406" mass="46793">MISAFLSYWNYGRRFCGIEYYSPSNDTSRISVLTAIKKNNEFEVEETFEANKVLKCARKLKKNQHAFLCITSSQVLLKETTTTGTDAKVVSSAFPNVELNDFYYEILHSSEGSIVGLCRKKMVHQIISSFEEQNIRIIGFSLGFFSLQNLLGIIKEQEVRLPSFILHTNGREIISFDRAGQGNENTNFNIGDTTINYKFLLPLASLFNYQSGNVYYTSNYITKNLELKKEHHQKVFFRKGLASAVILLLVMLLINYLFFSTYYSELQQLSRKHEIEISQKLAYDEKYKEVLEKEKIVENILNNSNSQSSLYLNRLILTIPGSVLFDQLNYQPLQKQIKENEPIIIEKNIILLGGESTDEEEFSLWIKDLEDVTWIEEVKVSDYGYSSAGTSKFLLILKLIEDEAVY</sequence>
<protein>
    <submittedName>
        <fullName evidence="2">Uncharacterized protein</fullName>
    </submittedName>
</protein>
<evidence type="ECO:0000313" key="2">
    <source>
        <dbReference type="EMBL" id="MCX2839435.1"/>
    </source>
</evidence>
<feature type="transmembrane region" description="Helical" evidence="1">
    <location>
        <begin position="241"/>
        <end position="263"/>
    </location>
</feature>
<dbReference type="AlphaFoldDB" id="A0A9X3I1U3"/>
<dbReference type="Proteomes" id="UP001148482">
    <property type="component" value="Unassembled WGS sequence"/>
</dbReference>
<comment type="caution">
    <text evidence="2">The sequence shown here is derived from an EMBL/GenBank/DDBJ whole genome shotgun (WGS) entry which is preliminary data.</text>
</comment>
<keyword evidence="1" id="KW-1133">Transmembrane helix</keyword>
<proteinExistence type="predicted"/>
<evidence type="ECO:0000256" key="1">
    <source>
        <dbReference type="SAM" id="Phobius"/>
    </source>
</evidence>
<dbReference type="RefSeq" id="WP_266070798.1">
    <property type="nucleotide sequence ID" value="NZ_JAPJDA010000027.1"/>
</dbReference>
<reference evidence="2" key="1">
    <citation type="submission" date="2022-11" db="EMBL/GenBank/DDBJ databases">
        <title>Salinimicrobium profundisediminis sp. nov., isolated from deep-sea sediment of the Mariana Trench.</title>
        <authorList>
            <person name="Fu H."/>
        </authorList>
    </citation>
    <scope>NUCLEOTIDE SEQUENCE</scope>
    <source>
        <strain evidence="2">MT39</strain>
    </source>
</reference>
<evidence type="ECO:0000313" key="3">
    <source>
        <dbReference type="Proteomes" id="UP001148482"/>
    </source>
</evidence>